<comment type="caution">
    <text evidence="1">The sequence shown here is derived from an EMBL/GenBank/DDBJ whole genome shotgun (WGS) entry which is preliminary data.</text>
</comment>
<dbReference type="GO" id="GO:0009036">
    <property type="term" value="F:type II site-specific deoxyribonuclease activity"/>
    <property type="evidence" value="ECO:0007669"/>
    <property type="project" value="InterPro"/>
</dbReference>
<dbReference type="RefSeq" id="WP_285637291.1">
    <property type="nucleotide sequence ID" value="NZ_BSTJ01000027.1"/>
</dbReference>
<accession>A0A9W6VRA2</accession>
<dbReference type="Proteomes" id="UP001165135">
    <property type="component" value="Unassembled WGS sequence"/>
</dbReference>
<dbReference type="InterPro" id="IPR007636">
    <property type="entry name" value="Restrct_endonuc_II_XhoI"/>
</dbReference>
<name>A0A9W6VRA2_9ACTN</name>
<evidence type="ECO:0000313" key="2">
    <source>
        <dbReference type="Proteomes" id="UP001165135"/>
    </source>
</evidence>
<protein>
    <submittedName>
        <fullName evidence="1">Uncharacterized protein</fullName>
    </submittedName>
</protein>
<dbReference type="GO" id="GO:0009307">
    <property type="term" value="P:DNA restriction-modification system"/>
    <property type="evidence" value="ECO:0007669"/>
    <property type="project" value="InterPro"/>
</dbReference>
<proteinExistence type="predicted"/>
<evidence type="ECO:0000313" key="1">
    <source>
        <dbReference type="EMBL" id="GLY82013.1"/>
    </source>
</evidence>
<dbReference type="EMBL" id="BSTJ01000027">
    <property type="protein sequence ID" value="GLY82013.1"/>
    <property type="molecule type" value="Genomic_DNA"/>
</dbReference>
<gene>
    <name evidence="1" type="ORF">Airi01_102800</name>
</gene>
<dbReference type="AlphaFoldDB" id="A0A9W6VRA2"/>
<dbReference type="Pfam" id="PF04555">
    <property type="entry name" value="XhoI"/>
    <property type="match status" value="1"/>
</dbReference>
<sequence>MISEDEVHPLLVNWWAEKSDAVAKLAAAGKLDTGAQARNARHMLDLNEFVRQMFVDAGLAESEVTTDTVIPGHYRRSKNWDVVAVHKGRLVGLVEMKSQEKSPSRNANNRIEEAIGSAVDARTFQDVSLAFGELGVWTAWGMVFNRDQESTTGSRLGVTSKHFPLDPTFEPFTYANQYATMIQRLIAQNVYDAGWMVVTWVNGDGTVHYDEPIPTATAKTLRTKIEARVRFALQALRNEPHAGGQLGFPSV</sequence>
<organism evidence="1 2">
    <name type="scientific">Actinoallomurus iriomotensis</name>
    <dbReference type="NCBI Taxonomy" id="478107"/>
    <lineage>
        <taxon>Bacteria</taxon>
        <taxon>Bacillati</taxon>
        <taxon>Actinomycetota</taxon>
        <taxon>Actinomycetes</taxon>
        <taxon>Streptosporangiales</taxon>
        <taxon>Thermomonosporaceae</taxon>
        <taxon>Actinoallomurus</taxon>
    </lineage>
</organism>
<reference evidence="1" key="1">
    <citation type="submission" date="2023-03" db="EMBL/GenBank/DDBJ databases">
        <title>Actinoallomurus iriomotensis NBRC 103681.</title>
        <authorList>
            <person name="Ichikawa N."/>
            <person name="Sato H."/>
            <person name="Tonouchi N."/>
        </authorList>
    </citation>
    <scope>NUCLEOTIDE SEQUENCE</scope>
    <source>
        <strain evidence="1">NBRC 103681</strain>
    </source>
</reference>
<dbReference type="GO" id="GO:0003677">
    <property type="term" value="F:DNA binding"/>
    <property type="evidence" value="ECO:0007669"/>
    <property type="project" value="InterPro"/>
</dbReference>